<accession>A0A2G8KHN4</accession>
<keyword evidence="2" id="KW-1185">Reference proteome</keyword>
<dbReference type="EMBL" id="MRZV01000577">
    <property type="protein sequence ID" value="PIK47502.1"/>
    <property type="molecule type" value="Genomic_DNA"/>
</dbReference>
<gene>
    <name evidence="1" type="ORF">BSL78_15624</name>
</gene>
<dbReference type="STRING" id="307972.A0A2G8KHN4"/>
<dbReference type="Proteomes" id="UP000230750">
    <property type="component" value="Unassembled WGS sequence"/>
</dbReference>
<organism evidence="1 2">
    <name type="scientific">Stichopus japonicus</name>
    <name type="common">Sea cucumber</name>
    <dbReference type="NCBI Taxonomy" id="307972"/>
    <lineage>
        <taxon>Eukaryota</taxon>
        <taxon>Metazoa</taxon>
        <taxon>Echinodermata</taxon>
        <taxon>Eleutherozoa</taxon>
        <taxon>Echinozoa</taxon>
        <taxon>Holothuroidea</taxon>
        <taxon>Aspidochirotacea</taxon>
        <taxon>Aspidochirotida</taxon>
        <taxon>Stichopodidae</taxon>
        <taxon>Apostichopus</taxon>
    </lineage>
</organism>
<reference evidence="1 2" key="1">
    <citation type="journal article" date="2017" name="PLoS Biol.">
        <title>The sea cucumber genome provides insights into morphological evolution and visceral regeneration.</title>
        <authorList>
            <person name="Zhang X."/>
            <person name="Sun L."/>
            <person name="Yuan J."/>
            <person name="Sun Y."/>
            <person name="Gao Y."/>
            <person name="Zhang L."/>
            <person name="Li S."/>
            <person name="Dai H."/>
            <person name="Hamel J.F."/>
            <person name="Liu C."/>
            <person name="Yu Y."/>
            <person name="Liu S."/>
            <person name="Lin W."/>
            <person name="Guo K."/>
            <person name="Jin S."/>
            <person name="Xu P."/>
            <person name="Storey K.B."/>
            <person name="Huan P."/>
            <person name="Zhang T."/>
            <person name="Zhou Y."/>
            <person name="Zhang J."/>
            <person name="Lin C."/>
            <person name="Li X."/>
            <person name="Xing L."/>
            <person name="Huo D."/>
            <person name="Sun M."/>
            <person name="Wang L."/>
            <person name="Mercier A."/>
            <person name="Li F."/>
            <person name="Yang H."/>
            <person name="Xiang J."/>
        </authorList>
    </citation>
    <scope>NUCLEOTIDE SEQUENCE [LARGE SCALE GENOMIC DNA]</scope>
    <source>
        <strain evidence="1">Shaxun</strain>
        <tissue evidence="1">Muscle</tissue>
    </source>
</reference>
<dbReference type="OrthoDB" id="10257471at2759"/>
<proteinExistence type="predicted"/>
<protein>
    <submittedName>
        <fullName evidence="1">Putative F-box/LRR-repeat protein 5</fullName>
    </submittedName>
</protein>
<evidence type="ECO:0000313" key="1">
    <source>
        <dbReference type="EMBL" id="PIK47502.1"/>
    </source>
</evidence>
<comment type="caution">
    <text evidence="1">The sequence shown here is derived from an EMBL/GenBank/DDBJ whole genome shotgun (WGS) entry which is preliminary data.</text>
</comment>
<evidence type="ECO:0000313" key="2">
    <source>
        <dbReference type="Proteomes" id="UP000230750"/>
    </source>
</evidence>
<dbReference type="Gene3D" id="1.20.120.520">
    <property type="entry name" value="nmb1532 protein domain like"/>
    <property type="match status" value="1"/>
</dbReference>
<name>A0A2G8KHN4_STIJA</name>
<sequence length="92" mass="10709">MGPAPAEIDVFSRPHSRIKRLVNNYSQKLSATDFSNYSSLKSFLNSLKLTFKEFKTHENIENEFIMEKLKIRLDYHKSVCTATLQRPSINPF</sequence>
<dbReference type="AlphaFoldDB" id="A0A2G8KHN4"/>